<reference evidence="1 2" key="1">
    <citation type="submission" date="2015-09" db="EMBL/GenBank/DDBJ databases">
        <title>Draft genome of the parasitic nematode Teladorsagia circumcincta isolate WARC Sus (inbred).</title>
        <authorList>
            <person name="Mitreva M."/>
        </authorList>
    </citation>
    <scope>NUCLEOTIDE SEQUENCE [LARGE SCALE GENOMIC DNA]</scope>
    <source>
        <strain evidence="1 2">S</strain>
    </source>
</reference>
<dbReference type="AlphaFoldDB" id="A0A2G9UGU7"/>
<evidence type="ECO:0000313" key="2">
    <source>
        <dbReference type="Proteomes" id="UP000230423"/>
    </source>
</evidence>
<organism evidence="1 2">
    <name type="scientific">Teladorsagia circumcincta</name>
    <name type="common">Brown stomach worm</name>
    <name type="synonym">Ostertagia circumcincta</name>
    <dbReference type="NCBI Taxonomy" id="45464"/>
    <lineage>
        <taxon>Eukaryota</taxon>
        <taxon>Metazoa</taxon>
        <taxon>Ecdysozoa</taxon>
        <taxon>Nematoda</taxon>
        <taxon>Chromadorea</taxon>
        <taxon>Rhabditida</taxon>
        <taxon>Rhabditina</taxon>
        <taxon>Rhabditomorpha</taxon>
        <taxon>Strongyloidea</taxon>
        <taxon>Trichostrongylidae</taxon>
        <taxon>Teladorsagia</taxon>
    </lineage>
</organism>
<keyword evidence="2" id="KW-1185">Reference proteome</keyword>
<accession>A0A2G9UGU7</accession>
<sequence length="64" mass="6819">MSLVSFSIEDMEYAPTPSKSSSLTSAVATGVWLHVPPICALAFHETPTTRCPSTAQPCTVPPDR</sequence>
<gene>
    <name evidence="1" type="ORF">TELCIR_08694</name>
</gene>
<protein>
    <submittedName>
        <fullName evidence="1">Uncharacterized protein</fullName>
    </submittedName>
</protein>
<name>A0A2G9UGU7_TELCI</name>
<dbReference type="EMBL" id="KZ346638">
    <property type="protein sequence ID" value="PIO69477.1"/>
    <property type="molecule type" value="Genomic_DNA"/>
</dbReference>
<dbReference type="Proteomes" id="UP000230423">
    <property type="component" value="Unassembled WGS sequence"/>
</dbReference>
<evidence type="ECO:0000313" key="1">
    <source>
        <dbReference type="EMBL" id="PIO69477.1"/>
    </source>
</evidence>
<proteinExistence type="predicted"/>